<name>A0A183ELI3_9BILA</name>
<organism evidence="9">
    <name type="scientific">Gongylonema pulchrum</name>
    <dbReference type="NCBI Taxonomy" id="637853"/>
    <lineage>
        <taxon>Eukaryota</taxon>
        <taxon>Metazoa</taxon>
        <taxon>Ecdysozoa</taxon>
        <taxon>Nematoda</taxon>
        <taxon>Chromadorea</taxon>
        <taxon>Rhabditida</taxon>
        <taxon>Spirurina</taxon>
        <taxon>Spiruromorpha</taxon>
        <taxon>Spiruroidea</taxon>
        <taxon>Gongylonematidae</taxon>
        <taxon>Gongylonema</taxon>
    </lineage>
</organism>
<dbReference type="GO" id="GO:0006062">
    <property type="term" value="P:sorbitol catabolic process"/>
    <property type="evidence" value="ECO:0007669"/>
    <property type="project" value="TreeGrafter"/>
</dbReference>
<dbReference type="Gene3D" id="3.40.50.720">
    <property type="entry name" value="NAD(P)-binding Rossmann-like Domain"/>
    <property type="match status" value="1"/>
</dbReference>
<dbReference type="GO" id="GO:0046872">
    <property type="term" value="F:metal ion binding"/>
    <property type="evidence" value="ECO:0007669"/>
    <property type="project" value="UniProtKB-KW"/>
</dbReference>
<dbReference type="WBParaSite" id="GPUH_0002185101-mRNA-1">
    <property type="protein sequence ID" value="GPUH_0002185101-mRNA-1"/>
    <property type="gene ID" value="GPUH_0002185101"/>
</dbReference>
<keyword evidence="5" id="KW-0560">Oxidoreductase</keyword>
<evidence type="ECO:0000259" key="6">
    <source>
        <dbReference type="Pfam" id="PF00107"/>
    </source>
</evidence>
<dbReference type="InterPro" id="IPR013149">
    <property type="entry name" value="ADH-like_C"/>
</dbReference>
<evidence type="ECO:0000313" key="9">
    <source>
        <dbReference type="WBParaSite" id="GPUH_0002185101-mRNA-1"/>
    </source>
</evidence>
<proteinExistence type="inferred from homology"/>
<comment type="cofactor">
    <cofactor evidence="1">
        <name>Zn(2+)</name>
        <dbReference type="ChEBI" id="CHEBI:29105"/>
    </cofactor>
</comment>
<dbReference type="OrthoDB" id="1879366at2759"/>
<sequence length="104" mass="11435">MTLLSAKAFGATEVAITDVMDSRLAIAKEIGADLTINVKDKSPDDVISILKDKFGELPETAVECVGFPESVELSIRVRLYSLFVNSLVTSTLHSDFTGHHFFRF</sequence>
<dbReference type="PANTHER" id="PTHR43161:SF9">
    <property type="entry name" value="SORBITOL DEHYDROGENASE"/>
    <property type="match status" value="1"/>
</dbReference>
<dbReference type="SUPFAM" id="SSF51735">
    <property type="entry name" value="NAD(P)-binding Rossmann-fold domains"/>
    <property type="match status" value="1"/>
</dbReference>
<evidence type="ECO:0000256" key="4">
    <source>
        <dbReference type="ARBA" id="ARBA00022833"/>
    </source>
</evidence>
<keyword evidence="4" id="KW-0862">Zinc</keyword>
<evidence type="ECO:0000313" key="7">
    <source>
        <dbReference type="EMBL" id="VDN39000.1"/>
    </source>
</evidence>
<dbReference type="Proteomes" id="UP000271098">
    <property type="component" value="Unassembled WGS sequence"/>
</dbReference>
<keyword evidence="8" id="KW-1185">Reference proteome</keyword>
<protein>
    <submittedName>
        <fullName evidence="9">ADH_zinc_N domain-containing protein</fullName>
    </submittedName>
</protein>
<evidence type="ECO:0000256" key="2">
    <source>
        <dbReference type="ARBA" id="ARBA00008072"/>
    </source>
</evidence>
<evidence type="ECO:0000256" key="3">
    <source>
        <dbReference type="ARBA" id="ARBA00022723"/>
    </source>
</evidence>
<dbReference type="GO" id="GO:0003939">
    <property type="term" value="F:L-iditol 2-dehydrogenase (NAD+) activity"/>
    <property type="evidence" value="ECO:0007669"/>
    <property type="project" value="TreeGrafter"/>
</dbReference>
<feature type="domain" description="Alcohol dehydrogenase-like C-terminal" evidence="6">
    <location>
        <begin position="2"/>
        <end position="76"/>
    </location>
</feature>
<keyword evidence="3" id="KW-0479">Metal-binding</keyword>
<reference evidence="7 8" key="2">
    <citation type="submission" date="2018-11" db="EMBL/GenBank/DDBJ databases">
        <authorList>
            <consortium name="Pathogen Informatics"/>
        </authorList>
    </citation>
    <scope>NUCLEOTIDE SEQUENCE [LARGE SCALE GENOMIC DNA]</scope>
</reference>
<dbReference type="PANTHER" id="PTHR43161">
    <property type="entry name" value="SORBITOL DEHYDROGENASE"/>
    <property type="match status" value="1"/>
</dbReference>
<reference evidence="9" key="1">
    <citation type="submission" date="2016-06" db="UniProtKB">
        <authorList>
            <consortium name="WormBaseParasite"/>
        </authorList>
    </citation>
    <scope>IDENTIFICATION</scope>
</reference>
<dbReference type="EMBL" id="UYRT01093569">
    <property type="protein sequence ID" value="VDN39000.1"/>
    <property type="molecule type" value="Genomic_DNA"/>
</dbReference>
<evidence type="ECO:0000313" key="8">
    <source>
        <dbReference type="Proteomes" id="UP000271098"/>
    </source>
</evidence>
<dbReference type="AlphaFoldDB" id="A0A183ELI3"/>
<comment type="similarity">
    <text evidence="2">Belongs to the zinc-containing alcohol dehydrogenase family.</text>
</comment>
<gene>
    <name evidence="7" type="ORF">GPUH_LOCUS21824</name>
</gene>
<evidence type="ECO:0000256" key="1">
    <source>
        <dbReference type="ARBA" id="ARBA00001947"/>
    </source>
</evidence>
<evidence type="ECO:0000256" key="5">
    <source>
        <dbReference type="ARBA" id="ARBA00023002"/>
    </source>
</evidence>
<dbReference type="InterPro" id="IPR036291">
    <property type="entry name" value="NAD(P)-bd_dom_sf"/>
</dbReference>
<dbReference type="Pfam" id="PF00107">
    <property type="entry name" value="ADH_zinc_N"/>
    <property type="match status" value="1"/>
</dbReference>
<accession>A0A183ELI3</accession>